<gene>
    <name evidence="1" type="ORF">CYJ73_20790</name>
</gene>
<evidence type="ECO:0000313" key="2">
    <source>
        <dbReference type="Proteomes" id="UP000234662"/>
    </source>
</evidence>
<comment type="caution">
    <text evidence="1">The sequence shown here is derived from an EMBL/GenBank/DDBJ whole genome shotgun (WGS) entry which is preliminary data.</text>
</comment>
<dbReference type="RefSeq" id="WP_101821952.1">
    <property type="nucleotide sequence ID" value="NZ_PKJC01000022.1"/>
</dbReference>
<organism evidence="1 2">
    <name type="scientific">Gordonia terrae</name>
    <dbReference type="NCBI Taxonomy" id="2055"/>
    <lineage>
        <taxon>Bacteria</taxon>
        <taxon>Bacillati</taxon>
        <taxon>Actinomycetota</taxon>
        <taxon>Actinomycetes</taxon>
        <taxon>Mycobacteriales</taxon>
        <taxon>Gordoniaceae</taxon>
        <taxon>Gordonia</taxon>
    </lineage>
</organism>
<evidence type="ECO:0000313" key="1">
    <source>
        <dbReference type="EMBL" id="PKZ63666.1"/>
    </source>
</evidence>
<name>A0A2I1R3G6_9ACTN</name>
<dbReference type="EMBL" id="PKJC01000022">
    <property type="protein sequence ID" value="PKZ63666.1"/>
    <property type="molecule type" value="Genomic_DNA"/>
</dbReference>
<protein>
    <submittedName>
        <fullName evidence="1">Uncharacterized protein</fullName>
    </submittedName>
</protein>
<dbReference type="STRING" id="2055.BCM27_07605"/>
<sequence>MYYWVSGPTQPDGLNDLTEIGGTQAEIFYESVGLARYIVRLDRHTFDVAYSADTSPDTPNAPDGAGLVIAALLDKYGYR</sequence>
<dbReference type="Proteomes" id="UP000234662">
    <property type="component" value="Unassembled WGS sequence"/>
</dbReference>
<reference evidence="1 2" key="1">
    <citation type="submission" date="2017-12" db="EMBL/GenBank/DDBJ databases">
        <title>Phylogenetic diversity of female urinary microbiome.</title>
        <authorList>
            <person name="Thomas-White K."/>
            <person name="Wolfe A.J."/>
        </authorList>
    </citation>
    <scope>NUCLEOTIDE SEQUENCE [LARGE SCALE GENOMIC DNA]</scope>
    <source>
        <strain evidence="1 2">UMB0777</strain>
    </source>
</reference>
<accession>A0A2I1R3G6</accession>
<dbReference type="AlphaFoldDB" id="A0A2I1R3G6"/>
<proteinExistence type="predicted"/>